<comment type="caution">
    <text evidence="7">The sequence shown here is derived from an EMBL/GenBank/DDBJ whole genome shotgun (WGS) entry which is preliminary data.</text>
</comment>
<dbReference type="GO" id="GO:0042597">
    <property type="term" value="C:periplasmic space"/>
    <property type="evidence" value="ECO:0007669"/>
    <property type="project" value="UniProtKB-SubCell"/>
</dbReference>
<dbReference type="InterPro" id="IPR012480">
    <property type="entry name" value="Hepar_II_III_C"/>
</dbReference>
<feature type="domain" description="Heparinase II/III-like C-terminal" evidence="5">
    <location>
        <begin position="307"/>
        <end position="542"/>
    </location>
</feature>
<dbReference type="AlphaFoldDB" id="A0A1R1QX31"/>
<dbReference type="InterPro" id="IPR031680">
    <property type="entry name" value="Hepar_II_III_N"/>
</dbReference>
<accession>A0A1R1RYG0</accession>
<keyword evidence="8" id="KW-1185">Reference proteome</keyword>
<name>A0A1R1QX31_9BACI</name>
<evidence type="ECO:0000313" key="7">
    <source>
        <dbReference type="EMBL" id="OMI09226.1"/>
    </source>
</evidence>
<dbReference type="InterPro" id="IPR029058">
    <property type="entry name" value="AB_hydrolase_fold"/>
</dbReference>
<dbReference type="Proteomes" id="UP000187367">
    <property type="component" value="Unassembled WGS sequence"/>
</dbReference>
<evidence type="ECO:0000313" key="8">
    <source>
        <dbReference type="Proteomes" id="UP000187367"/>
    </source>
</evidence>
<evidence type="ECO:0000256" key="4">
    <source>
        <dbReference type="ARBA" id="ARBA00023239"/>
    </source>
</evidence>
<dbReference type="SUPFAM" id="SSF53474">
    <property type="entry name" value="alpha/beta-Hydrolases"/>
    <property type="match status" value="1"/>
</dbReference>
<dbReference type="GO" id="GO:0016829">
    <property type="term" value="F:lyase activity"/>
    <property type="evidence" value="ECO:0007669"/>
    <property type="project" value="UniProtKB-KW"/>
</dbReference>
<evidence type="ECO:0000259" key="5">
    <source>
        <dbReference type="Pfam" id="PF07940"/>
    </source>
</evidence>
<dbReference type="PANTHER" id="PTHR39210:SF1">
    <property type="entry name" value="HEPARIN-SULFATE LYASE"/>
    <property type="match status" value="1"/>
</dbReference>
<reference evidence="7 8" key="1">
    <citation type="submission" date="2017-01" db="EMBL/GenBank/DDBJ databases">
        <title>Bacillus phylogenomics.</title>
        <authorList>
            <person name="Dunlap C."/>
        </authorList>
    </citation>
    <scope>NUCLEOTIDE SEQUENCE [LARGE SCALE GENOMIC DNA]</scope>
    <source>
        <strain evidence="7 8">NRRL B-41282</strain>
    </source>
</reference>
<dbReference type="Pfam" id="PF07940">
    <property type="entry name" value="Hepar_II_III_C"/>
    <property type="match status" value="1"/>
</dbReference>
<organism evidence="7 8">
    <name type="scientific">Bacillus swezeyi</name>
    <dbReference type="NCBI Taxonomy" id="1925020"/>
    <lineage>
        <taxon>Bacteria</taxon>
        <taxon>Bacillati</taxon>
        <taxon>Bacillota</taxon>
        <taxon>Bacilli</taxon>
        <taxon>Bacillales</taxon>
        <taxon>Bacillaceae</taxon>
        <taxon>Bacillus</taxon>
    </lineage>
</organism>
<dbReference type="Gene3D" id="3.40.50.1820">
    <property type="entry name" value="alpha/beta hydrolase"/>
    <property type="match status" value="1"/>
</dbReference>
<accession>A0A1R1QX31</accession>
<sequence>MTERQLQSLVNALPGSRNKDSIKAAELIVRKNAFQIPPFGITTYTEKIDWKGDQSRSYLRLIHANSFLGCLMDAYILKNDDIYLYKALDLIEDWIENNNYIDTRNTMGWHDETTALRLQYWLKFYIHAKNKVNQDRIELLKNKMWETAELLSSDSFHSTNTNHGMFQDISLLQFVSFFMYENNEKCKEFIEVSIKRLKDYFEYIFTVEGVHKEHSPAYHLLVVSQLKKLIDWMKEFDPNSFESFYALYLKAEKYATHVIRPDGFLPPICDTEPKKVSESSYSHLFDTDEYLYSVTKGEKGIPPADHDVVFKEAGYAIFRDDWSKKEKATYCLFSAAYHVDYHKHSDDLNFYIYSNGEIITEAGPNGYNYKDPYTKYAFSSFAHNTLLVNGKGLPRTDGKYDDVYIENYHIGQDESEATGVNKRFDGVVHKRNVKFNRKNQNIIVQDTISSDTKNEYQLLWHVARDIKVKIRGQIVEFFRDDQKVMELELTTKASPIINIRHGQTAPTYSGWIFPEMEKKLPSTTLEVNLTGSTVDCQTEFRFSSFKIPVLNESLQLEKDYSSTRDLKYLFEEATEEPYKNHLVIVFSAMGKDYNYMFNYKKTLSSLKTNKLFILDDFGIQGSYYIGRDRDHSIETSVMSLINYFTSKYDILQKNVTAVGSSKGGFSALYFGIKYHFGNVIAGGPQSKLGQFLIHQAPHKHVAEYIASGFTEGDCYYMDQILYNILNQPVENGPNIKLLVGKNDHHLSDHVMPLYNTLKNRGYKTQLDIKENMDHTGLKRYFPRYLQHHLKLVLGIQSDYDINLDTEDFYIMSVHTERRNDSILVSTKAYGEDLYYAFYLYKEGVLEEKIPYSRSNQAIFNIKEKASYKVRAYVKNKTDKRVALNSDPINID</sequence>
<dbReference type="SUPFAM" id="SSF48230">
    <property type="entry name" value="Chondroitin AC/alginate lyase"/>
    <property type="match status" value="1"/>
</dbReference>
<dbReference type="InterPro" id="IPR008929">
    <property type="entry name" value="Chondroitin_lyas"/>
</dbReference>
<evidence type="ECO:0008006" key="9">
    <source>
        <dbReference type="Google" id="ProtNLM"/>
    </source>
</evidence>
<proteinExistence type="predicted"/>
<evidence type="ECO:0000259" key="6">
    <source>
        <dbReference type="Pfam" id="PF16889"/>
    </source>
</evidence>
<comment type="subcellular location">
    <subcellularLocation>
        <location evidence="1">Periplasm</location>
    </subcellularLocation>
</comment>
<protein>
    <recommendedName>
        <fullName evidence="9">Heparin-sulfate lyase N-terminal domain-containing protein</fullName>
    </recommendedName>
</protein>
<dbReference type="EMBL" id="MTJL01000005">
    <property type="protein sequence ID" value="OMI09226.1"/>
    <property type="molecule type" value="Genomic_DNA"/>
</dbReference>
<keyword evidence="2" id="KW-0732">Signal</keyword>
<feature type="domain" description="Heparin-sulfate lyase N-terminal" evidence="6">
    <location>
        <begin position="31"/>
        <end position="276"/>
    </location>
</feature>
<evidence type="ECO:0000256" key="2">
    <source>
        <dbReference type="ARBA" id="ARBA00022729"/>
    </source>
</evidence>
<dbReference type="Gene3D" id="2.70.98.70">
    <property type="match status" value="1"/>
</dbReference>
<evidence type="ECO:0000256" key="3">
    <source>
        <dbReference type="ARBA" id="ARBA00022764"/>
    </source>
</evidence>
<dbReference type="Gene3D" id="1.50.10.100">
    <property type="entry name" value="Chondroitin AC/alginate lyase"/>
    <property type="match status" value="1"/>
</dbReference>
<keyword evidence="3" id="KW-0574">Periplasm</keyword>
<evidence type="ECO:0000256" key="1">
    <source>
        <dbReference type="ARBA" id="ARBA00004418"/>
    </source>
</evidence>
<dbReference type="PANTHER" id="PTHR39210">
    <property type="entry name" value="HEPARIN-SULFATE LYASE"/>
    <property type="match status" value="1"/>
</dbReference>
<dbReference type="OrthoDB" id="7335480at2"/>
<dbReference type="Pfam" id="PF16889">
    <property type="entry name" value="Hepar_II_III_N"/>
    <property type="match status" value="1"/>
</dbReference>
<gene>
    <name evidence="7" type="ORF">BW143_02400</name>
</gene>
<keyword evidence="4" id="KW-0456">Lyase</keyword>